<keyword evidence="2" id="KW-1185">Reference proteome</keyword>
<name>A0ABD0KN98_9CAEN</name>
<evidence type="ECO:0000313" key="2">
    <source>
        <dbReference type="Proteomes" id="UP001519460"/>
    </source>
</evidence>
<accession>A0ABD0KN98</accession>
<evidence type="ECO:0000313" key="1">
    <source>
        <dbReference type="EMBL" id="KAK7488711.1"/>
    </source>
</evidence>
<protein>
    <submittedName>
        <fullName evidence="1">Uncharacterized protein</fullName>
    </submittedName>
</protein>
<gene>
    <name evidence="1" type="ORF">BaRGS_00020008</name>
</gene>
<dbReference type="EMBL" id="JACVVK020000147">
    <property type="protein sequence ID" value="KAK7488711.1"/>
    <property type="molecule type" value="Genomic_DNA"/>
</dbReference>
<feature type="non-terminal residue" evidence="1">
    <location>
        <position position="1"/>
    </location>
</feature>
<dbReference type="Proteomes" id="UP001519460">
    <property type="component" value="Unassembled WGS sequence"/>
</dbReference>
<proteinExistence type="predicted"/>
<organism evidence="1 2">
    <name type="scientific">Batillaria attramentaria</name>
    <dbReference type="NCBI Taxonomy" id="370345"/>
    <lineage>
        <taxon>Eukaryota</taxon>
        <taxon>Metazoa</taxon>
        <taxon>Spiralia</taxon>
        <taxon>Lophotrochozoa</taxon>
        <taxon>Mollusca</taxon>
        <taxon>Gastropoda</taxon>
        <taxon>Caenogastropoda</taxon>
        <taxon>Sorbeoconcha</taxon>
        <taxon>Cerithioidea</taxon>
        <taxon>Batillariidae</taxon>
        <taxon>Batillaria</taxon>
    </lineage>
</organism>
<sequence length="64" mass="7384">DRFRGENETEKGIYLGPIYLAPAPTRFLVPDRKRYPGNVSSLLVLSYTKQIIVNFPNVYFNGYD</sequence>
<reference evidence="1 2" key="1">
    <citation type="journal article" date="2023" name="Sci. Data">
        <title>Genome assembly of the Korean intertidal mud-creeper Batillaria attramentaria.</title>
        <authorList>
            <person name="Patra A.K."/>
            <person name="Ho P.T."/>
            <person name="Jun S."/>
            <person name="Lee S.J."/>
            <person name="Kim Y."/>
            <person name="Won Y.J."/>
        </authorList>
    </citation>
    <scope>NUCLEOTIDE SEQUENCE [LARGE SCALE GENOMIC DNA]</scope>
    <source>
        <strain evidence="1">Wonlab-2016</strain>
    </source>
</reference>
<comment type="caution">
    <text evidence="1">The sequence shown here is derived from an EMBL/GenBank/DDBJ whole genome shotgun (WGS) entry which is preliminary data.</text>
</comment>
<dbReference type="AlphaFoldDB" id="A0ABD0KN98"/>